<name>A0A0H5DP21_9BACT</name>
<keyword evidence="3" id="KW-1185">Reference proteome</keyword>
<sequence length="172" mass="19364">MQLITPLSRRKLKWPLFISLLLTLLAPAAPIPLPIFFLSPCIVLALYRFKFAKAFMFTFFLGLFLDLFSLETRLGLIGTALALSLAAVSPFKKVLFADQFYTLPLMTFLFSFFATMATSVLFPGVLDAEFVGKALFTEGLIMPFADACYAFTVFILPEILYGLTYRLIRRNA</sequence>
<protein>
    <submittedName>
        <fullName evidence="2">Putative membrane protein</fullName>
    </submittedName>
</protein>
<keyword evidence="1" id="KW-1133">Transmembrane helix</keyword>
<dbReference type="RefSeq" id="WP_098037936.1">
    <property type="nucleotide sequence ID" value="NZ_CWGJ01000011.1"/>
</dbReference>
<gene>
    <name evidence="2" type="ORF">ELAC_0730</name>
</gene>
<dbReference type="AlphaFoldDB" id="A0A0H5DP21"/>
<reference evidence="3" key="1">
    <citation type="submission" date="2015-06" db="EMBL/GenBank/DDBJ databases">
        <authorList>
            <person name="Bertelli C."/>
        </authorList>
    </citation>
    <scope>NUCLEOTIDE SEQUENCE [LARGE SCALE GENOMIC DNA]</scope>
    <source>
        <strain evidence="3">CRIB-30</strain>
    </source>
</reference>
<keyword evidence="1" id="KW-0472">Membrane</keyword>
<keyword evidence="1" id="KW-0812">Transmembrane</keyword>
<feature type="transmembrane region" description="Helical" evidence="1">
    <location>
        <begin position="100"/>
        <end position="121"/>
    </location>
</feature>
<feature type="transmembrane region" description="Helical" evidence="1">
    <location>
        <begin position="55"/>
        <end position="88"/>
    </location>
</feature>
<evidence type="ECO:0000256" key="1">
    <source>
        <dbReference type="SAM" id="Phobius"/>
    </source>
</evidence>
<feature type="transmembrane region" description="Helical" evidence="1">
    <location>
        <begin position="141"/>
        <end position="163"/>
    </location>
</feature>
<evidence type="ECO:0000313" key="3">
    <source>
        <dbReference type="Proteomes" id="UP000220251"/>
    </source>
</evidence>
<proteinExistence type="predicted"/>
<organism evidence="2 3">
    <name type="scientific">Estrella lausannensis</name>
    <dbReference type="NCBI Taxonomy" id="483423"/>
    <lineage>
        <taxon>Bacteria</taxon>
        <taxon>Pseudomonadati</taxon>
        <taxon>Chlamydiota</taxon>
        <taxon>Chlamydiia</taxon>
        <taxon>Parachlamydiales</taxon>
        <taxon>Candidatus Criblamydiaceae</taxon>
        <taxon>Estrella</taxon>
    </lineage>
</organism>
<evidence type="ECO:0000313" key="2">
    <source>
        <dbReference type="EMBL" id="CRX38082.1"/>
    </source>
</evidence>
<accession>A0A0H5DP21</accession>
<dbReference type="EMBL" id="CWGJ01000011">
    <property type="protein sequence ID" value="CRX38082.1"/>
    <property type="molecule type" value="Genomic_DNA"/>
</dbReference>
<dbReference type="Proteomes" id="UP000220251">
    <property type="component" value="Unassembled WGS sequence"/>
</dbReference>